<keyword evidence="3" id="KW-1185">Reference proteome</keyword>
<sequence>MTRYKLRNGGRRPKAPFGSEEAAILSSAGINVAGTLAAANIGAKATKDAAKQQATATINAATKQANSIKEQANRARELQQESQEFTKEQNAENRELQKDIQMNLQILTGQQNVNDRLEAAKIQVRNGGSMRRKIAKQNPNILLRGSYSQTNMPFAVTDGGGVIPLGSTPEGFDLYELYGNDHEHYHKAQGGKNKTGVGLKFANGKTIEGEGNQNSNQGEYVLVTPDDAMFISKHSIKGFNPATAVNNGMHPLEAFVTQEQIKAANNISDSGKTPRRSLRYIGGGTSNSSDFMYLPQQTPTLSMDAMAPIATGVAYGKINGMFDKKGQEKIEENKAKCGTSIRKKLACGGRPKADYGWENAIGAGITTLGNLGGAWITNAANNRAMGYISAANAQAAGMLADAYRQMHGIDINSIRRENYAAAHAMAQLRAPIVNTAAQRTAQERILQRKLENARRYSISGAAAQDRMTLAETDYNDNIGKIEADADRIREQIKQHNIDSINETARLNAQLDTQANNQYASAYLNALQYNNDIENQKIAGIAQAQANAITGNAQAAANTSQANAQAWGSAITNSAQAVGNSVESYLKTQADRRNVLLGVDNEQAYRAAMSPDGSKAEARSLYNMWVNGTAEQKKWAADLNAKWHGSFRGSTKKDDTSNTIPYQYGQGSGPISLKSISNPIERRAVSLVQANRARLANGSAPIEAVVPLSSVVFNPTMNPNNLWLFNSYNR</sequence>
<evidence type="ECO:0000256" key="1">
    <source>
        <dbReference type="SAM" id="Coils"/>
    </source>
</evidence>
<keyword evidence="1" id="KW-0175">Coiled coil</keyword>
<name>A0A7M1S0D7_9CAUD</name>
<organism evidence="2 3">
    <name type="scientific">uncultured phage cr271_1</name>
    <dbReference type="NCBI Taxonomy" id="2772078"/>
    <lineage>
        <taxon>Viruses</taxon>
        <taxon>Duplodnaviria</taxon>
        <taxon>Heunggongvirae</taxon>
        <taxon>Uroviricota</taxon>
        <taxon>Caudoviricetes</taxon>
        <taxon>Crassvirales</taxon>
        <taxon>Intestiviridae</taxon>
        <taxon>Obtuvirinae</taxon>
        <taxon>Hacihdavirus</taxon>
        <taxon>Hacihdavirus animalis</taxon>
    </lineage>
</organism>
<dbReference type="EMBL" id="MT774394">
    <property type="protein sequence ID" value="QOR59864.1"/>
    <property type="molecule type" value="Genomic_DNA"/>
</dbReference>
<feature type="coiled-coil region" evidence="1">
    <location>
        <begin position="51"/>
        <end position="95"/>
    </location>
</feature>
<reference evidence="2 3" key="1">
    <citation type="submission" date="2020-07" db="EMBL/GenBank/DDBJ databases">
        <title>Taxonomic proposal: Crassvirales, a new order of highly abundant and diverse bacterial viruses.</title>
        <authorList>
            <person name="Shkoporov A.N."/>
            <person name="Stockdale S.R."/>
            <person name="Guerin E."/>
            <person name="Ross R.P."/>
            <person name="Hill C."/>
        </authorList>
    </citation>
    <scope>NUCLEOTIDE SEQUENCE [LARGE SCALE GENOMIC DNA]</scope>
</reference>
<dbReference type="RefSeq" id="YP_010112022.1">
    <property type="nucleotide sequence ID" value="NC_055887.1"/>
</dbReference>
<dbReference type="GeneID" id="65130480"/>
<evidence type="ECO:0000313" key="2">
    <source>
        <dbReference type="EMBL" id="QOR59864.1"/>
    </source>
</evidence>
<dbReference type="Proteomes" id="UP000593898">
    <property type="component" value="Segment"/>
</dbReference>
<protein>
    <submittedName>
        <fullName evidence="2">Uncharacterized protein</fullName>
    </submittedName>
</protein>
<dbReference type="KEGG" id="vg:65130480"/>
<accession>A0A7M1S0D7</accession>
<proteinExistence type="predicted"/>
<evidence type="ECO:0000313" key="3">
    <source>
        <dbReference type="Proteomes" id="UP000593898"/>
    </source>
</evidence>